<keyword evidence="3" id="KW-1185">Reference proteome</keyword>
<organism evidence="2 3">
    <name type="scientific">Asparagus officinalis</name>
    <name type="common">Garden asparagus</name>
    <dbReference type="NCBI Taxonomy" id="4686"/>
    <lineage>
        <taxon>Eukaryota</taxon>
        <taxon>Viridiplantae</taxon>
        <taxon>Streptophyta</taxon>
        <taxon>Embryophyta</taxon>
        <taxon>Tracheophyta</taxon>
        <taxon>Spermatophyta</taxon>
        <taxon>Magnoliopsida</taxon>
        <taxon>Liliopsida</taxon>
        <taxon>Asparagales</taxon>
        <taxon>Asparagaceae</taxon>
        <taxon>Asparagoideae</taxon>
        <taxon>Asparagus</taxon>
    </lineage>
</organism>
<protein>
    <submittedName>
        <fullName evidence="2">Uncharacterized protein</fullName>
    </submittedName>
</protein>
<dbReference type="Gramene" id="ONK55008">
    <property type="protein sequence ID" value="ONK55008"/>
    <property type="gene ID" value="A4U43_UnF8680"/>
</dbReference>
<feature type="region of interest" description="Disordered" evidence="1">
    <location>
        <begin position="141"/>
        <end position="189"/>
    </location>
</feature>
<dbReference type="GO" id="GO:0016279">
    <property type="term" value="F:protein-lysine N-methyltransferase activity"/>
    <property type="evidence" value="ECO:0007669"/>
    <property type="project" value="InterPro"/>
</dbReference>
<dbReference type="PIRSF" id="PIRSF011771">
    <property type="entry name" value="RMS1_SET"/>
    <property type="match status" value="1"/>
</dbReference>
<dbReference type="SUPFAM" id="SSF82199">
    <property type="entry name" value="SET domain"/>
    <property type="match status" value="2"/>
</dbReference>
<dbReference type="Proteomes" id="UP000243459">
    <property type="component" value="Unassembled WGS sequence"/>
</dbReference>
<dbReference type="Gene3D" id="3.90.1410.10">
    <property type="entry name" value="set domain protein methyltransferase, domain 1"/>
    <property type="match status" value="1"/>
</dbReference>
<proteinExistence type="predicted"/>
<dbReference type="PANTHER" id="PTHR13271:SF34">
    <property type="entry name" value="N-LYSINE METHYLTRANSFERASE SETD6"/>
    <property type="match status" value="1"/>
</dbReference>
<accession>A0A1R3L5X9</accession>
<dbReference type="InterPro" id="IPR050600">
    <property type="entry name" value="SETD3_SETD6_MTase"/>
</dbReference>
<name>A0A1R3L5X9_ASPOF</name>
<evidence type="ECO:0000256" key="1">
    <source>
        <dbReference type="SAM" id="MobiDB-lite"/>
    </source>
</evidence>
<reference evidence="3" key="1">
    <citation type="journal article" date="2017" name="Nat. Commun.">
        <title>The asparagus genome sheds light on the origin and evolution of a young Y chromosome.</title>
        <authorList>
            <person name="Harkess A."/>
            <person name="Zhou J."/>
            <person name="Xu C."/>
            <person name="Bowers J.E."/>
            <person name="Van der Hulst R."/>
            <person name="Ayyampalayam S."/>
            <person name="Mercati F."/>
            <person name="Riccardi P."/>
            <person name="McKain M.R."/>
            <person name="Kakrana A."/>
            <person name="Tang H."/>
            <person name="Ray J."/>
            <person name="Groenendijk J."/>
            <person name="Arikit S."/>
            <person name="Mathioni S.M."/>
            <person name="Nakano M."/>
            <person name="Shan H."/>
            <person name="Telgmann-Rauber A."/>
            <person name="Kanno A."/>
            <person name="Yue Z."/>
            <person name="Chen H."/>
            <person name="Li W."/>
            <person name="Chen Y."/>
            <person name="Xu X."/>
            <person name="Zhang Y."/>
            <person name="Luo S."/>
            <person name="Chen H."/>
            <person name="Gao J."/>
            <person name="Mao Z."/>
            <person name="Pires J.C."/>
            <person name="Luo M."/>
            <person name="Kudrna D."/>
            <person name="Wing R.A."/>
            <person name="Meyers B.C."/>
            <person name="Yi K."/>
            <person name="Kong H."/>
            <person name="Lavrijsen P."/>
            <person name="Sunseri F."/>
            <person name="Falavigna A."/>
            <person name="Ye Y."/>
            <person name="Leebens-Mack J.H."/>
            <person name="Chen G."/>
        </authorList>
    </citation>
    <scope>NUCLEOTIDE SEQUENCE [LARGE SCALE GENOMIC DNA]</scope>
    <source>
        <strain evidence="3">cv. DH0086</strain>
    </source>
</reference>
<evidence type="ECO:0000313" key="2">
    <source>
        <dbReference type="EMBL" id="ONK55008.1"/>
    </source>
</evidence>
<dbReference type="PANTHER" id="PTHR13271">
    <property type="entry name" value="UNCHARACTERIZED PUTATIVE METHYLTRANSFERASE"/>
    <property type="match status" value="1"/>
</dbReference>
<gene>
    <name evidence="2" type="ORF">A4U43_UnF8680</name>
</gene>
<dbReference type="AlphaFoldDB" id="A0A1R3L5X9"/>
<dbReference type="InterPro" id="IPR046341">
    <property type="entry name" value="SET_dom_sf"/>
</dbReference>
<sequence>MIEEAELEGSLGLCVAVMYERSLGSDSPWDGYLQVLPERESVPLVWSLEEADSLLSGTELDKVVKEDKACLCEDWKEHIEPLILSESFKLDPSYFGVEQYFSAKSLVSSRSFEIDDYHGYGMVPLADLFNHKTAAENVHFTTQNSSSSSDDEDDGDISQISDDEKSVVETLSSSPSGNSGDNFTNSGDDPNNLEMIVVREVQAGAEVFNTYGIMGNAALLHRYGFTEPDNTFDIVNIDLNLVLKHCSSSFSSRYIRSRVSLWRRLNYSGCTSENSEYFEISFNGEPQIELIVLVYIVFLPEYAYEKLNCMVDFFVEAIDSTNLIKLINITRNNCSIGAEKINELLLTRDVRNALKSLADMRETFYGPNTLEDDESRLRIRSSVKDRKLYHSLVLRVCERRILSRLRVYASGGYKTKKRKV</sequence>
<evidence type="ECO:0000313" key="3">
    <source>
        <dbReference type="Proteomes" id="UP000243459"/>
    </source>
</evidence>
<dbReference type="EMBL" id="KV863872">
    <property type="protein sequence ID" value="ONK55008.1"/>
    <property type="molecule type" value="Genomic_DNA"/>
</dbReference>
<dbReference type="OMA" id="EMDNPCD"/>
<dbReference type="GO" id="GO:0005634">
    <property type="term" value="C:nucleus"/>
    <property type="evidence" value="ECO:0007669"/>
    <property type="project" value="TreeGrafter"/>
</dbReference>
<dbReference type="InterPro" id="IPR011383">
    <property type="entry name" value="N-lys_methylase_SETD6"/>
</dbReference>
<feature type="compositionally biased region" description="Polar residues" evidence="1">
    <location>
        <begin position="169"/>
        <end position="189"/>
    </location>
</feature>